<evidence type="ECO:0000313" key="1">
    <source>
        <dbReference type="EMBL" id="CEK82270.1"/>
    </source>
</evidence>
<gene>
    <name evidence="1" type="primary">ORF130607</name>
    <name evidence="2" type="synonym">ORF130608</name>
</gene>
<sequence length="57" mass="6801">MQMQKEGPDGQWKHGEGELKDCGLIWEMVSKDEAEQQQWKSLVESLVSNKTQRRYRY</sequence>
<dbReference type="EMBL" id="HACG01035406">
    <property type="protein sequence ID" value="CEK82271.1"/>
    <property type="molecule type" value="Transcribed_RNA"/>
</dbReference>
<dbReference type="AlphaFoldDB" id="A0A0B7AQR7"/>
<proteinExistence type="predicted"/>
<reference evidence="1" key="1">
    <citation type="submission" date="2014-12" db="EMBL/GenBank/DDBJ databases">
        <title>Insight into the proteome of Arion vulgaris.</title>
        <authorList>
            <person name="Aradska J."/>
            <person name="Bulat T."/>
            <person name="Smidak R."/>
            <person name="Sarate P."/>
            <person name="Gangsoo J."/>
            <person name="Sialana F."/>
            <person name="Bilban M."/>
            <person name="Lubec G."/>
        </authorList>
    </citation>
    <scope>NUCLEOTIDE SEQUENCE</scope>
    <source>
        <tissue evidence="1">Skin</tissue>
    </source>
</reference>
<accession>A0A0B7AQR7</accession>
<name>A0A0B7AQR7_9EUPU</name>
<protein>
    <submittedName>
        <fullName evidence="1">Uncharacterized protein</fullName>
    </submittedName>
</protein>
<dbReference type="EMBL" id="HACG01035405">
    <property type="protein sequence ID" value="CEK82270.1"/>
    <property type="molecule type" value="Transcribed_RNA"/>
</dbReference>
<organism evidence="1">
    <name type="scientific">Arion vulgaris</name>
    <dbReference type="NCBI Taxonomy" id="1028688"/>
    <lineage>
        <taxon>Eukaryota</taxon>
        <taxon>Metazoa</taxon>
        <taxon>Spiralia</taxon>
        <taxon>Lophotrochozoa</taxon>
        <taxon>Mollusca</taxon>
        <taxon>Gastropoda</taxon>
        <taxon>Heterobranchia</taxon>
        <taxon>Euthyneura</taxon>
        <taxon>Panpulmonata</taxon>
        <taxon>Eupulmonata</taxon>
        <taxon>Stylommatophora</taxon>
        <taxon>Helicina</taxon>
        <taxon>Arionoidea</taxon>
        <taxon>Arionidae</taxon>
        <taxon>Arion</taxon>
    </lineage>
</organism>
<evidence type="ECO:0000313" key="2">
    <source>
        <dbReference type="EMBL" id="CEK82271.1"/>
    </source>
</evidence>